<feature type="coiled-coil region" evidence="1">
    <location>
        <begin position="84"/>
        <end position="111"/>
    </location>
</feature>
<dbReference type="AlphaFoldDB" id="A0A4Y9Y2R5"/>
<keyword evidence="1" id="KW-0175">Coiled coil</keyword>
<gene>
    <name evidence="3" type="ORF">EVJ58_g8088</name>
</gene>
<sequence length="870" mass="96807">MSTALRLPPGLLDLTLSRVFVRTPVPVIRQWKCCETVLRRHGHSAAALLQQASLDNADNALMYSMEVAKRGSGQSTELSFVKEFREQDRALAELEERVRMLQEAVKDHAALVEEESYSEEDLLRVYEDVLALPPSSESEKDTAVEPRDTMVEDAKILQGIASRWSESPGSSSATDVIVTPRSIVRRLQEVVASLDQLRHAVPRIQGEGTDVDGTVPSVPLGMLTTEEWLALIRTFCRAGDGATADTALSLMKSTGGFGFEEAVNEVLDSYASAGDVPATERVLQTYAASPTEVQRDSHVMAYCKALAPGAFPSQVEELLHHYEARGLPAPMKSYTRVLTALLSTRTRPSLGHAQARDLFAHMRYAVHPKPDIALYTLMLRACAHPAVPAEPERALDLFTEAMVDRRLTPTPAAFSATIYALSRSGEKRFVREAFRLAKRMMDGDRDARGMSAFRPDRRFVDALLEGAKRIGDLARTRWLLAVMVKQSTQAAEGTVDRGSPNSRLFLSEGIMRHVFHAYASYKVPFTPSLAKIVEDSDTKNAVKETSTPQGESIHVPDAPPADEVKDMEEDFASSGLPVEEDTSSFSHIPPQTRAEVVREVDILLSRIVEDDRIKHNLDGSGQGKTAQLPRPFRHVALTTRLLNAYLSVHSVHSRFEVWSELYRTLFDQLDVPRDAKSYVEALKRCSTSHKSERHLALRLAEEIWGSWQSIEGAWSTGNVSDRNDPAVSTMNARLIERANVAMIRMLSLTGQTQRALDLVRSFATRYPPERLLRIETKHPLRSSRTILEGTRPLVRLTSSVDVPDDTVPPLLTFTDLEILHARLVRNGNQDGIGYVKWLCKSYEGYLRRRRDATMSSAPPRKTPTTSPVEA</sequence>
<dbReference type="STRING" id="34475.A0A4Y9Y2R5"/>
<proteinExistence type="predicted"/>
<accession>A0A4Y9Y2R5</accession>
<feature type="region of interest" description="Disordered" evidence="2">
    <location>
        <begin position="850"/>
        <end position="870"/>
    </location>
</feature>
<name>A0A4Y9Y2R5_9APHY</name>
<evidence type="ECO:0000313" key="4">
    <source>
        <dbReference type="Proteomes" id="UP000298390"/>
    </source>
</evidence>
<dbReference type="Proteomes" id="UP000298390">
    <property type="component" value="Unassembled WGS sequence"/>
</dbReference>
<feature type="region of interest" description="Disordered" evidence="2">
    <location>
        <begin position="540"/>
        <end position="562"/>
    </location>
</feature>
<evidence type="ECO:0000256" key="2">
    <source>
        <dbReference type="SAM" id="MobiDB-lite"/>
    </source>
</evidence>
<comment type="caution">
    <text evidence="3">The sequence shown here is derived from an EMBL/GenBank/DDBJ whole genome shotgun (WGS) entry which is preliminary data.</text>
</comment>
<dbReference type="PANTHER" id="PTHR47938">
    <property type="entry name" value="RESPIRATORY COMPLEX I CHAPERONE (CIA84), PUTATIVE (AFU_ORTHOLOGUE AFUA_2G06020)-RELATED"/>
    <property type="match status" value="1"/>
</dbReference>
<evidence type="ECO:0008006" key="5">
    <source>
        <dbReference type="Google" id="ProtNLM"/>
    </source>
</evidence>
<reference evidence="3 4" key="1">
    <citation type="submission" date="2019-01" db="EMBL/GenBank/DDBJ databases">
        <title>Genome sequencing of the rare red list fungi Fomitopsis rosea.</title>
        <authorList>
            <person name="Buettner E."/>
            <person name="Kellner H."/>
        </authorList>
    </citation>
    <scope>NUCLEOTIDE SEQUENCE [LARGE SCALE GENOMIC DNA]</scope>
    <source>
        <strain evidence="3 4">DSM 105464</strain>
    </source>
</reference>
<dbReference type="GO" id="GO:0003729">
    <property type="term" value="F:mRNA binding"/>
    <property type="evidence" value="ECO:0007669"/>
    <property type="project" value="TreeGrafter"/>
</dbReference>
<organism evidence="3 4">
    <name type="scientific">Rhodofomes roseus</name>
    <dbReference type="NCBI Taxonomy" id="34475"/>
    <lineage>
        <taxon>Eukaryota</taxon>
        <taxon>Fungi</taxon>
        <taxon>Dikarya</taxon>
        <taxon>Basidiomycota</taxon>
        <taxon>Agaricomycotina</taxon>
        <taxon>Agaricomycetes</taxon>
        <taxon>Polyporales</taxon>
        <taxon>Rhodofomes</taxon>
    </lineage>
</organism>
<protein>
    <recommendedName>
        <fullName evidence="5">Pentatricopeptide repeat protein</fullName>
    </recommendedName>
</protein>
<evidence type="ECO:0000313" key="3">
    <source>
        <dbReference type="EMBL" id="TFY55691.1"/>
    </source>
</evidence>
<dbReference type="InterPro" id="IPR011990">
    <property type="entry name" value="TPR-like_helical_dom_sf"/>
</dbReference>
<evidence type="ECO:0000256" key="1">
    <source>
        <dbReference type="SAM" id="Coils"/>
    </source>
</evidence>
<dbReference type="EMBL" id="SEKV01000568">
    <property type="protein sequence ID" value="TFY55691.1"/>
    <property type="molecule type" value="Genomic_DNA"/>
</dbReference>
<dbReference type="Gene3D" id="1.25.40.10">
    <property type="entry name" value="Tetratricopeptide repeat domain"/>
    <property type="match status" value="1"/>
</dbReference>